<feature type="compositionally biased region" description="Basic residues" evidence="1">
    <location>
        <begin position="64"/>
        <end position="76"/>
    </location>
</feature>
<dbReference type="AlphaFoldDB" id="A0A1R3V251"/>
<evidence type="ECO:0000256" key="1">
    <source>
        <dbReference type="SAM" id="MobiDB-lite"/>
    </source>
</evidence>
<feature type="compositionally biased region" description="Basic and acidic residues" evidence="1">
    <location>
        <begin position="95"/>
        <end position="110"/>
    </location>
</feature>
<name>A0A1R3V251_9HYPH</name>
<dbReference type="Proteomes" id="UP000188388">
    <property type="component" value="Unassembled WGS sequence"/>
</dbReference>
<accession>A0A1R3V251</accession>
<feature type="region of interest" description="Disordered" evidence="1">
    <location>
        <begin position="64"/>
        <end position="110"/>
    </location>
</feature>
<evidence type="ECO:0000313" key="2">
    <source>
        <dbReference type="EMBL" id="SIT53967.1"/>
    </source>
</evidence>
<proteinExistence type="predicted"/>
<reference evidence="3" key="1">
    <citation type="submission" date="2017-01" db="EMBL/GenBank/DDBJ databases">
        <authorList>
            <person name="Brunel B."/>
        </authorList>
    </citation>
    <scope>NUCLEOTIDE SEQUENCE [LARGE SCALE GENOMIC DNA]</scope>
</reference>
<protein>
    <submittedName>
        <fullName evidence="2">Uncharacterized protein</fullName>
    </submittedName>
</protein>
<evidence type="ECO:0000313" key="3">
    <source>
        <dbReference type="Proteomes" id="UP000188388"/>
    </source>
</evidence>
<sequence length="218" mass="24050">MGAAPGLGLHCAFPGNAAAHAALPDVLRPADAGLAHRTVDRRSAWPHLLRQCLSRRDLARRRRCAAARPVGRRRQSRPPLPAGTEADHPAASVFDHPRPDRRFPGAADQVDRADLDHRFRGTGQDIQRHQQCDLRAVHRLWAGRLDLLCHVLPADAICTQARTRDGYKLGICLCGQRSNVSFGSELPFTSPTSGSDPKRPFLDRISFPEADVHQNHQS</sequence>
<dbReference type="EMBL" id="FTPD01000006">
    <property type="protein sequence ID" value="SIT53967.1"/>
    <property type="molecule type" value="Genomic_DNA"/>
</dbReference>
<keyword evidence="3" id="KW-1185">Reference proteome</keyword>
<gene>
    <name evidence="2" type="ORF">BQ8794_140112</name>
</gene>
<organism evidence="2 3">
    <name type="scientific">Mesorhizobium prunaredense</name>
    <dbReference type="NCBI Taxonomy" id="1631249"/>
    <lineage>
        <taxon>Bacteria</taxon>
        <taxon>Pseudomonadati</taxon>
        <taxon>Pseudomonadota</taxon>
        <taxon>Alphaproteobacteria</taxon>
        <taxon>Hyphomicrobiales</taxon>
        <taxon>Phyllobacteriaceae</taxon>
        <taxon>Mesorhizobium</taxon>
    </lineage>
</organism>